<proteinExistence type="predicted"/>
<organism evidence="3 4">
    <name type="scientific">Phytoactinopolyspora alkaliphila</name>
    <dbReference type="NCBI Taxonomy" id="1783498"/>
    <lineage>
        <taxon>Bacteria</taxon>
        <taxon>Bacillati</taxon>
        <taxon>Actinomycetota</taxon>
        <taxon>Actinomycetes</taxon>
        <taxon>Jiangellales</taxon>
        <taxon>Jiangellaceae</taxon>
        <taxon>Phytoactinopolyspora</taxon>
    </lineage>
</organism>
<evidence type="ECO:0000313" key="3">
    <source>
        <dbReference type="EMBL" id="NED97299.1"/>
    </source>
</evidence>
<gene>
    <name evidence="3" type="ORF">G1H11_18535</name>
</gene>
<sequence length="216" mass="23791">MIRHSTPIELDRDEARDLAREELSRPGYETEVSLPARILEWILEQFERLISGAADTIPGGLGTVVMLALLAAAIILLVVRTGPMARRRRRFEPVFSETPRTAAEHRSAAENAARAGEWNTAVVERFRAVVTGLRERGVVDVRSSRTADEVARLAAARLPQLAAQLDHGARTFDQVLYGDRSATQADDDALRELDEAVRSARPQHTAAEPAMPAVPR</sequence>
<dbReference type="InterPro" id="IPR025403">
    <property type="entry name" value="TgpA-like_C"/>
</dbReference>
<comment type="caution">
    <text evidence="3">The sequence shown here is derived from an EMBL/GenBank/DDBJ whole genome shotgun (WGS) entry which is preliminary data.</text>
</comment>
<reference evidence="3 4" key="1">
    <citation type="submission" date="2020-02" db="EMBL/GenBank/DDBJ databases">
        <authorList>
            <person name="Li X.-J."/>
            <person name="Feng X.-M."/>
        </authorList>
    </citation>
    <scope>NUCLEOTIDE SEQUENCE [LARGE SCALE GENOMIC DNA]</scope>
    <source>
        <strain evidence="3 4">CGMCC 4.7225</strain>
    </source>
</reference>
<feature type="domain" description="Protein-glutamine gamma-glutamyltransferase-like C-terminal" evidence="2">
    <location>
        <begin position="125"/>
        <end position="195"/>
    </location>
</feature>
<dbReference type="RefSeq" id="WP_163820073.1">
    <property type="nucleotide sequence ID" value="NZ_JAAGOB010000010.1"/>
</dbReference>
<dbReference type="Pfam" id="PF13559">
    <property type="entry name" value="DUF4129"/>
    <property type="match status" value="1"/>
</dbReference>
<evidence type="ECO:0000313" key="4">
    <source>
        <dbReference type="Proteomes" id="UP000469185"/>
    </source>
</evidence>
<accession>A0A6N9YR69</accession>
<evidence type="ECO:0000256" key="1">
    <source>
        <dbReference type="SAM" id="Phobius"/>
    </source>
</evidence>
<keyword evidence="1" id="KW-0812">Transmembrane</keyword>
<keyword evidence="1" id="KW-1133">Transmembrane helix</keyword>
<dbReference type="AlphaFoldDB" id="A0A6N9YR69"/>
<name>A0A6N9YR69_9ACTN</name>
<keyword evidence="4" id="KW-1185">Reference proteome</keyword>
<feature type="transmembrane region" description="Helical" evidence="1">
    <location>
        <begin position="57"/>
        <end position="79"/>
    </location>
</feature>
<evidence type="ECO:0000259" key="2">
    <source>
        <dbReference type="Pfam" id="PF13559"/>
    </source>
</evidence>
<keyword evidence="1" id="KW-0472">Membrane</keyword>
<dbReference type="Proteomes" id="UP000469185">
    <property type="component" value="Unassembled WGS sequence"/>
</dbReference>
<protein>
    <submittedName>
        <fullName evidence="3">DUF4129 domain-containing protein</fullName>
    </submittedName>
</protein>
<dbReference type="EMBL" id="JAAGOB010000010">
    <property type="protein sequence ID" value="NED97299.1"/>
    <property type="molecule type" value="Genomic_DNA"/>
</dbReference>